<dbReference type="AlphaFoldDB" id="A0A6A4HVI9"/>
<proteinExistence type="predicted"/>
<feature type="transmembrane region" description="Helical" evidence="1">
    <location>
        <begin position="85"/>
        <end position="108"/>
    </location>
</feature>
<dbReference type="Proteomes" id="UP000799118">
    <property type="component" value="Unassembled WGS sequence"/>
</dbReference>
<gene>
    <name evidence="2" type="ORF">BT96DRAFT_547325</name>
</gene>
<name>A0A6A4HVI9_9AGAR</name>
<keyword evidence="3" id="KW-1185">Reference proteome</keyword>
<reference evidence="2" key="1">
    <citation type="journal article" date="2019" name="Environ. Microbiol.">
        <title>Fungal ecological strategies reflected in gene transcription - a case study of two litter decomposers.</title>
        <authorList>
            <person name="Barbi F."/>
            <person name="Kohler A."/>
            <person name="Barry K."/>
            <person name="Baskaran P."/>
            <person name="Daum C."/>
            <person name="Fauchery L."/>
            <person name="Ihrmark K."/>
            <person name="Kuo A."/>
            <person name="LaButti K."/>
            <person name="Lipzen A."/>
            <person name="Morin E."/>
            <person name="Grigoriev I.V."/>
            <person name="Henrissat B."/>
            <person name="Lindahl B."/>
            <person name="Martin F."/>
        </authorList>
    </citation>
    <scope>NUCLEOTIDE SEQUENCE</scope>
    <source>
        <strain evidence="2">JB14</strain>
    </source>
</reference>
<sequence>MSSSFWYSIVSRVSFAPHCSPYSKLSGGLEVGQGCYVCNPSMQVMFVPTLPHYSVLRHPRLPACGDIPDLLVITSSHVCRFSGSMIFTIIIVILTTVVLSTSLLLSVYQPLVY</sequence>
<evidence type="ECO:0000313" key="3">
    <source>
        <dbReference type="Proteomes" id="UP000799118"/>
    </source>
</evidence>
<keyword evidence="1" id="KW-0812">Transmembrane</keyword>
<evidence type="ECO:0000256" key="1">
    <source>
        <dbReference type="SAM" id="Phobius"/>
    </source>
</evidence>
<evidence type="ECO:0000313" key="2">
    <source>
        <dbReference type="EMBL" id="KAE9402479.1"/>
    </source>
</evidence>
<dbReference type="EMBL" id="ML769434">
    <property type="protein sequence ID" value="KAE9402479.1"/>
    <property type="molecule type" value="Genomic_DNA"/>
</dbReference>
<protein>
    <submittedName>
        <fullName evidence="2">Uncharacterized protein</fullName>
    </submittedName>
</protein>
<organism evidence="2 3">
    <name type="scientific">Gymnopus androsaceus JB14</name>
    <dbReference type="NCBI Taxonomy" id="1447944"/>
    <lineage>
        <taxon>Eukaryota</taxon>
        <taxon>Fungi</taxon>
        <taxon>Dikarya</taxon>
        <taxon>Basidiomycota</taxon>
        <taxon>Agaricomycotina</taxon>
        <taxon>Agaricomycetes</taxon>
        <taxon>Agaricomycetidae</taxon>
        <taxon>Agaricales</taxon>
        <taxon>Marasmiineae</taxon>
        <taxon>Omphalotaceae</taxon>
        <taxon>Gymnopus</taxon>
    </lineage>
</organism>
<keyword evidence="1" id="KW-1133">Transmembrane helix</keyword>
<keyword evidence="1" id="KW-0472">Membrane</keyword>
<accession>A0A6A4HVI9</accession>